<dbReference type="OrthoDB" id="48952at2759"/>
<evidence type="ECO:0000313" key="3">
    <source>
        <dbReference type="Proteomes" id="UP001165122"/>
    </source>
</evidence>
<reference evidence="3" key="1">
    <citation type="journal article" date="2023" name="Commun. Biol.">
        <title>Genome analysis of Parmales, the sister group of diatoms, reveals the evolutionary specialization of diatoms from phago-mixotrophs to photoautotrophs.</title>
        <authorList>
            <person name="Ban H."/>
            <person name="Sato S."/>
            <person name="Yoshikawa S."/>
            <person name="Yamada K."/>
            <person name="Nakamura Y."/>
            <person name="Ichinomiya M."/>
            <person name="Sato N."/>
            <person name="Blanc-Mathieu R."/>
            <person name="Endo H."/>
            <person name="Kuwata A."/>
            <person name="Ogata H."/>
        </authorList>
    </citation>
    <scope>NUCLEOTIDE SEQUENCE [LARGE SCALE GENOMIC DNA]</scope>
    <source>
        <strain evidence="3">NIES 3700</strain>
    </source>
</reference>
<comment type="caution">
    <text evidence="2">The sequence shown here is derived from an EMBL/GenBank/DDBJ whole genome shotgun (WGS) entry which is preliminary data.</text>
</comment>
<name>A0A9W7FR96_9STRA</name>
<dbReference type="Proteomes" id="UP001165122">
    <property type="component" value="Unassembled WGS sequence"/>
</dbReference>
<sequence>MFSPGIAFASESSIIIQSDVDQPPAVIQSDVDPTSSSPTLPDSVNPDLESEEEFGDDIMDSFYKEKPVVKRGIIGRSVRRIGGMVGHVKNEALKFADEQPVPAVGVVGFTASGLLYVRGYRKSAFEASEKKRLEQFKTIMGGSNAKAPKWGDSLEKTGRDDEAIDVDSDASSIFSEDDYEEVVIKPSLFKIRKNKNARSTDIHALITDDGTPEHDFNAALTGYLTFGAPGRFGELEKVLGIEGTTFDLTTARTHLTSLKLPTDLQSAEAFASVVNCLIIDIVDLASSTLKEKEEVVMKGLDVVLDFMEFASEMYESVAGSTVIKPVVYQGTLGRGKLEQMYKTYLSGSNIIEADQSHQDRVDQLQQVFSIKDAKANGIQQKIMMKSLMKMMKGEGGEGMEGFADMMKEMGGVPEGVDVEKMMKMANRDEKNPPTPEELRESIKMLKQMVDSGMVPKSELEKVKKEVRDSLGTDIPELIKLAEEQRASGDLDKDGIEMLELFKEVMED</sequence>
<accession>A0A9W7FR96</accession>
<dbReference type="EMBL" id="BRXW01000254">
    <property type="protein sequence ID" value="GMI16541.1"/>
    <property type="molecule type" value="Genomic_DNA"/>
</dbReference>
<gene>
    <name evidence="2" type="ORF">TrLO_g10798</name>
</gene>
<proteinExistence type="predicted"/>
<organism evidence="2 3">
    <name type="scientific">Triparma laevis f. longispina</name>
    <dbReference type="NCBI Taxonomy" id="1714387"/>
    <lineage>
        <taxon>Eukaryota</taxon>
        <taxon>Sar</taxon>
        <taxon>Stramenopiles</taxon>
        <taxon>Ochrophyta</taxon>
        <taxon>Bolidophyceae</taxon>
        <taxon>Parmales</taxon>
        <taxon>Triparmaceae</taxon>
        <taxon>Triparma</taxon>
    </lineage>
</organism>
<protein>
    <submittedName>
        <fullName evidence="2">Uncharacterized protein</fullName>
    </submittedName>
</protein>
<feature type="region of interest" description="Disordered" evidence="1">
    <location>
        <begin position="25"/>
        <end position="49"/>
    </location>
</feature>
<feature type="compositionally biased region" description="Low complexity" evidence="1">
    <location>
        <begin position="29"/>
        <end position="44"/>
    </location>
</feature>
<evidence type="ECO:0000256" key="1">
    <source>
        <dbReference type="SAM" id="MobiDB-lite"/>
    </source>
</evidence>
<dbReference type="AlphaFoldDB" id="A0A9W7FR96"/>
<keyword evidence="3" id="KW-1185">Reference proteome</keyword>
<evidence type="ECO:0000313" key="2">
    <source>
        <dbReference type="EMBL" id="GMI16541.1"/>
    </source>
</evidence>